<name>A0A2A3MKS0_9PSED</name>
<sequence>MIGWTLLLCLLGMACLCLAMPKHFEAASGRKLAAGQTAALRLLGWGGLLLALWPAVRAAGPSVGLALWAAALTPAAMFSLLLLSYRPRWLSPLLLLFSPISPSTRVSRHSR</sequence>
<keyword evidence="1" id="KW-0812">Transmembrane</keyword>
<dbReference type="EMBL" id="NTMR01000005">
    <property type="protein sequence ID" value="PBK05134.1"/>
    <property type="molecule type" value="Genomic_DNA"/>
</dbReference>
<keyword evidence="1" id="KW-1133">Transmembrane helix</keyword>
<dbReference type="InterPro" id="IPR021762">
    <property type="entry name" value="DUF3325"/>
</dbReference>
<protein>
    <recommendedName>
        <fullName evidence="4">DUF3325 domain-containing protein</fullName>
    </recommendedName>
</protein>
<evidence type="ECO:0000313" key="3">
    <source>
        <dbReference type="Proteomes" id="UP000242313"/>
    </source>
</evidence>
<proteinExistence type="predicted"/>
<feature type="transmembrane region" description="Helical" evidence="1">
    <location>
        <begin position="63"/>
        <end position="83"/>
    </location>
</feature>
<keyword evidence="1" id="KW-0472">Membrane</keyword>
<feature type="transmembrane region" description="Helical" evidence="1">
    <location>
        <begin position="36"/>
        <end position="56"/>
    </location>
</feature>
<evidence type="ECO:0000313" key="2">
    <source>
        <dbReference type="EMBL" id="PBK05134.1"/>
    </source>
</evidence>
<reference evidence="2 3" key="1">
    <citation type="submission" date="2017-09" db="EMBL/GenBank/DDBJ databases">
        <title>Pseudomonas abyssi sp. nov. isolated from Abyssopelagic Water.</title>
        <authorList>
            <person name="Wei Y."/>
        </authorList>
    </citation>
    <scope>NUCLEOTIDE SEQUENCE [LARGE SCALE GENOMIC DNA]</scope>
    <source>
        <strain evidence="2 3">MT5</strain>
    </source>
</reference>
<gene>
    <name evidence="2" type="ORF">CNQ84_04905</name>
</gene>
<dbReference type="AlphaFoldDB" id="A0A2A3MKS0"/>
<evidence type="ECO:0008006" key="4">
    <source>
        <dbReference type="Google" id="ProtNLM"/>
    </source>
</evidence>
<accession>A0A2A3MKS0</accession>
<evidence type="ECO:0000256" key="1">
    <source>
        <dbReference type="SAM" id="Phobius"/>
    </source>
</evidence>
<keyword evidence="3" id="KW-1185">Reference proteome</keyword>
<dbReference type="Pfam" id="PF11804">
    <property type="entry name" value="DUF3325"/>
    <property type="match status" value="1"/>
</dbReference>
<comment type="caution">
    <text evidence="2">The sequence shown here is derived from an EMBL/GenBank/DDBJ whole genome shotgun (WGS) entry which is preliminary data.</text>
</comment>
<dbReference type="Proteomes" id="UP000242313">
    <property type="component" value="Unassembled WGS sequence"/>
</dbReference>
<dbReference type="RefSeq" id="WP_096003803.1">
    <property type="nucleotide sequence ID" value="NZ_NTMR01000005.1"/>
</dbReference>
<organism evidence="2 3">
    <name type="scientific">Pseudomonas abyssi</name>
    <dbReference type="NCBI Taxonomy" id="170540"/>
    <lineage>
        <taxon>Bacteria</taxon>
        <taxon>Pseudomonadati</taxon>
        <taxon>Pseudomonadota</taxon>
        <taxon>Gammaproteobacteria</taxon>
        <taxon>Pseudomonadales</taxon>
        <taxon>Pseudomonadaceae</taxon>
        <taxon>Pseudomonas</taxon>
    </lineage>
</organism>